<comment type="caution">
    <text evidence="2">The sequence shown here is derived from an EMBL/GenBank/DDBJ whole genome shotgun (WGS) entry which is preliminary data.</text>
</comment>
<keyword evidence="3" id="KW-1185">Reference proteome</keyword>
<organism evidence="2 3">
    <name type="scientific">Phanerochaete sordida</name>
    <dbReference type="NCBI Taxonomy" id="48140"/>
    <lineage>
        <taxon>Eukaryota</taxon>
        <taxon>Fungi</taxon>
        <taxon>Dikarya</taxon>
        <taxon>Basidiomycota</taxon>
        <taxon>Agaricomycotina</taxon>
        <taxon>Agaricomycetes</taxon>
        <taxon>Polyporales</taxon>
        <taxon>Phanerochaetaceae</taxon>
        <taxon>Phanerochaete</taxon>
    </lineage>
</organism>
<reference evidence="2 3" key="1">
    <citation type="submission" date="2021-08" db="EMBL/GenBank/DDBJ databases">
        <title>Draft Genome Sequence of Phanerochaete sordida strain YK-624.</title>
        <authorList>
            <person name="Mori T."/>
            <person name="Dohra H."/>
            <person name="Suzuki T."/>
            <person name="Kawagishi H."/>
            <person name="Hirai H."/>
        </authorList>
    </citation>
    <scope>NUCLEOTIDE SEQUENCE [LARGE SCALE GENOMIC DNA]</scope>
    <source>
        <strain evidence="2 3">YK-624</strain>
    </source>
</reference>
<proteinExistence type="predicted"/>
<sequence>MSSPLSWTSETDQLTRASARRRDVIRTPDPGFHGAGVKKTAQHSRPYHNWDLYYFSLKLAEHKNLSALRSLTSPLMFWHLNNDRH</sequence>
<dbReference type="AlphaFoldDB" id="A0A9P3G4F0"/>
<dbReference type="Proteomes" id="UP000703269">
    <property type="component" value="Unassembled WGS sequence"/>
</dbReference>
<feature type="region of interest" description="Disordered" evidence="1">
    <location>
        <begin position="1"/>
        <end position="40"/>
    </location>
</feature>
<feature type="compositionally biased region" description="Polar residues" evidence="1">
    <location>
        <begin position="1"/>
        <end position="16"/>
    </location>
</feature>
<protein>
    <submittedName>
        <fullName evidence="2">Uncharacterized protein</fullName>
    </submittedName>
</protein>
<name>A0A9P3G4F0_9APHY</name>
<gene>
    <name evidence="2" type="ORF">PsYK624_041340</name>
</gene>
<evidence type="ECO:0000313" key="3">
    <source>
        <dbReference type="Proteomes" id="UP000703269"/>
    </source>
</evidence>
<evidence type="ECO:0000313" key="2">
    <source>
        <dbReference type="EMBL" id="GJE88051.1"/>
    </source>
</evidence>
<evidence type="ECO:0000256" key="1">
    <source>
        <dbReference type="SAM" id="MobiDB-lite"/>
    </source>
</evidence>
<accession>A0A9P3G4F0</accession>
<dbReference type="EMBL" id="BPQB01000008">
    <property type="protein sequence ID" value="GJE88051.1"/>
    <property type="molecule type" value="Genomic_DNA"/>
</dbReference>